<reference evidence="1 2" key="1">
    <citation type="submission" date="2019-01" db="EMBL/GenBank/DDBJ databases">
        <title>Vagococcus silagei sp. nov. isolated from brewer's grain.</title>
        <authorList>
            <person name="Guu J.-R."/>
        </authorList>
    </citation>
    <scope>NUCLEOTIDE SEQUENCE [LARGE SCALE GENOMIC DNA]</scope>
    <source>
        <strain evidence="1 2">2B-2</strain>
    </source>
</reference>
<dbReference type="AlphaFoldDB" id="A0A4S3B2N5"/>
<protein>
    <submittedName>
        <fullName evidence="1">Uncharacterized protein</fullName>
    </submittedName>
</protein>
<evidence type="ECO:0000313" key="2">
    <source>
        <dbReference type="Proteomes" id="UP000310506"/>
    </source>
</evidence>
<proteinExistence type="predicted"/>
<gene>
    <name evidence="1" type="ORF">ESZ54_04985</name>
</gene>
<dbReference type="EMBL" id="SDGV01000012">
    <property type="protein sequence ID" value="THB61404.1"/>
    <property type="molecule type" value="Genomic_DNA"/>
</dbReference>
<accession>A0A4S3B2N5</accession>
<organism evidence="1 2">
    <name type="scientific">Vagococcus silagei</name>
    <dbReference type="NCBI Taxonomy" id="2508885"/>
    <lineage>
        <taxon>Bacteria</taxon>
        <taxon>Bacillati</taxon>
        <taxon>Bacillota</taxon>
        <taxon>Bacilli</taxon>
        <taxon>Lactobacillales</taxon>
        <taxon>Enterococcaceae</taxon>
        <taxon>Vagococcus</taxon>
    </lineage>
</organism>
<dbReference type="RefSeq" id="WP_204249512.1">
    <property type="nucleotide sequence ID" value="NZ_SDGV01000012.1"/>
</dbReference>
<name>A0A4S3B2N5_9ENTE</name>
<keyword evidence="2" id="KW-1185">Reference proteome</keyword>
<evidence type="ECO:0000313" key="1">
    <source>
        <dbReference type="EMBL" id="THB61404.1"/>
    </source>
</evidence>
<comment type="caution">
    <text evidence="1">The sequence shown here is derived from an EMBL/GenBank/DDBJ whole genome shotgun (WGS) entry which is preliminary data.</text>
</comment>
<dbReference type="Proteomes" id="UP000310506">
    <property type="component" value="Unassembled WGS sequence"/>
</dbReference>
<sequence length="83" mass="9371">MTVEIKSNNDNTITIKNLSSEQLQVFNNIFGNPMTNMNNLVNQNNQQYTAPVTINGDIYAYSVYDAPNYGKNTYTIDIQMLGN</sequence>